<name>A0A3N4L4F2_9PEZI</name>
<keyword evidence="1" id="KW-1133">Transmembrane helix</keyword>
<evidence type="ECO:0000256" key="1">
    <source>
        <dbReference type="SAM" id="Phobius"/>
    </source>
</evidence>
<dbReference type="AlphaFoldDB" id="A0A3N4L4F2"/>
<evidence type="ECO:0008006" key="4">
    <source>
        <dbReference type="Google" id="ProtNLM"/>
    </source>
</evidence>
<sequence>MFSRRAFDDLTDVLAQNAFLAFAGIITAVAAWTILKPDPIFPLAGPSGDPTDWTKGELTNWLRARGIEPEEGATRELMAAEVKIIRRQQAAAAAAER</sequence>
<gene>
    <name evidence="2" type="ORF">P167DRAFT_573983</name>
</gene>
<organism evidence="2 3">
    <name type="scientific">Morchella conica CCBAS932</name>
    <dbReference type="NCBI Taxonomy" id="1392247"/>
    <lineage>
        <taxon>Eukaryota</taxon>
        <taxon>Fungi</taxon>
        <taxon>Dikarya</taxon>
        <taxon>Ascomycota</taxon>
        <taxon>Pezizomycotina</taxon>
        <taxon>Pezizomycetes</taxon>
        <taxon>Pezizales</taxon>
        <taxon>Morchellaceae</taxon>
        <taxon>Morchella</taxon>
    </lineage>
</organism>
<proteinExistence type="predicted"/>
<dbReference type="InParanoid" id="A0A3N4L4F2"/>
<keyword evidence="1" id="KW-0812">Transmembrane</keyword>
<evidence type="ECO:0000313" key="3">
    <source>
        <dbReference type="Proteomes" id="UP000277580"/>
    </source>
</evidence>
<keyword evidence="3" id="KW-1185">Reference proteome</keyword>
<dbReference type="OrthoDB" id="5341873at2759"/>
<evidence type="ECO:0000313" key="2">
    <source>
        <dbReference type="EMBL" id="RPB12905.1"/>
    </source>
</evidence>
<dbReference type="EMBL" id="ML119126">
    <property type="protein sequence ID" value="RPB12905.1"/>
    <property type="molecule type" value="Genomic_DNA"/>
</dbReference>
<feature type="transmembrane region" description="Helical" evidence="1">
    <location>
        <begin position="14"/>
        <end position="35"/>
    </location>
</feature>
<protein>
    <recommendedName>
        <fullName evidence="4">STE24 endopeptidase</fullName>
    </recommendedName>
</protein>
<keyword evidence="1" id="KW-0472">Membrane</keyword>
<accession>A0A3N4L4F2</accession>
<dbReference type="Proteomes" id="UP000277580">
    <property type="component" value="Unassembled WGS sequence"/>
</dbReference>
<reference evidence="2 3" key="1">
    <citation type="journal article" date="2018" name="Nat. Ecol. Evol.">
        <title>Pezizomycetes genomes reveal the molecular basis of ectomycorrhizal truffle lifestyle.</title>
        <authorList>
            <person name="Murat C."/>
            <person name="Payen T."/>
            <person name="Noel B."/>
            <person name="Kuo A."/>
            <person name="Morin E."/>
            <person name="Chen J."/>
            <person name="Kohler A."/>
            <person name="Krizsan K."/>
            <person name="Balestrini R."/>
            <person name="Da Silva C."/>
            <person name="Montanini B."/>
            <person name="Hainaut M."/>
            <person name="Levati E."/>
            <person name="Barry K.W."/>
            <person name="Belfiori B."/>
            <person name="Cichocki N."/>
            <person name="Clum A."/>
            <person name="Dockter R.B."/>
            <person name="Fauchery L."/>
            <person name="Guy J."/>
            <person name="Iotti M."/>
            <person name="Le Tacon F."/>
            <person name="Lindquist E.A."/>
            <person name="Lipzen A."/>
            <person name="Malagnac F."/>
            <person name="Mello A."/>
            <person name="Molinier V."/>
            <person name="Miyauchi S."/>
            <person name="Poulain J."/>
            <person name="Riccioni C."/>
            <person name="Rubini A."/>
            <person name="Sitrit Y."/>
            <person name="Splivallo R."/>
            <person name="Traeger S."/>
            <person name="Wang M."/>
            <person name="Zifcakova L."/>
            <person name="Wipf D."/>
            <person name="Zambonelli A."/>
            <person name="Paolocci F."/>
            <person name="Nowrousian M."/>
            <person name="Ottonello S."/>
            <person name="Baldrian P."/>
            <person name="Spatafora J.W."/>
            <person name="Henrissat B."/>
            <person name="Nagy L.G."/>
            <person name="Aury J.M."/>
            <person name="Wincker P."/>
            <person name="Grigoriev I.V."/>
            <person name="Bonfante P."/>
            <person name="Martin F.M."/>
        </authorList>
    </citation>
    <scope>NUCLEOTIDE SEQUENCE [LARGE SCALE GENOMIC DNA]</scope>
    <source>
        <strain evidence="2 3">CCBAS932</strain>
    </source>
</reference>